<dbReference type="InterPro" id="IPR036291">
    <property type="entry name" value="NAD(P)-bd_dom_sf"/>
</dbReference>
<keyword evidence="4" id="KW-1185">Reference proteome</keyword>
<dbReference type="Gene3D" id="3.40.50.720">
    <property type="entry name" value="NAD(P)-binding Rossmann-like Domain"/>
    <property type="match status" value="1"/>
</dbReference>
<organism evidence="3 4">
    <name type="scientific">Nonomuraea recticatena</name>
    <dbReference type="NCBI Taxonomy" id="46178"/>
    <lineage>
        <taxon>Bacteria</taxon>
        <taxon>Bacillati</taxon>
        <taxon>Actinomycetota</taxon>
        <taxon>Actinomycetes</taxon>
        <taxon>Streptosporangiales</taxon>
        <taxon>Streptosporangiaceae</taxon>
        <taxon>Nonomuraea</taxon>
    </lineage>
</organism>
<evidence type="ECO:0000259" key="2">
    <source>
        <dbReference type="Pfam" id="PF01370"/>
    </source>
</evidence>
<evidence type="ECO:0000256" key="1">
    <source>
        <dbReference type="ARBA" id="ARBA00007637"/>
    </source>
</evidence>
<feature type="domain" description="NAD-dependent epimerase/dehydratase" evidence="2">
    <location>
        <begin position="4"/>
        <end position="231"/>
    </location>
</feature>
<dbReference type="Proteomes" id="UP001501666">
    <property type="component" value="Unassembled WGS sequence"/>
</dbReference>
<dbReference type="PANTHER" id="PTHR43000">
    <property type="entry name" value="DTDP-D-GLUCOSE 4,6-DEHYDRATASE-RELATED"/>
    <property type="match status" value="1"/>
</dbReference>
<sequence>MSTLVTGGRGFVGRHIVDLLVEHGEEVVSYNRDFSIDNRPGVTAIQGELFDIPRLTRALFEHTVDRIIHTAGMSHPEVSIDLPLTTFAANVEGTQGVYEAARMTNVRRVVNFSSECAYGSLNEFETVTEATACSPTTPYGVTKVTGEMLGKVYNDLYGMDIVSLRVTEVYGPGLWMPSVLGDMLRAAVDGVVFKLDYGRDHPFQFVYVQDVARAAYLASIATAPRQHVYNISGGSQVTLAQAANTLQALIPAAQIHLGEGHLPQWDRQGPFDISAAERCLGYQPQWPLEAGLRATIDWLVDQKR</sequence>
<name>A0ABP6FTF1_9ACTN</name>
<proteinExistence type="inferred from homology"/>
<dbReference type="Pfam" id="PF01370">
    <property type="entry name" value="Epimerase"/>
    <property type="match status" value="1"/>
</dbReference>
<accession>A0ABP6FTF1</accession>
<comment type="caution">
    <text evidence="3">The sequence shown here is derived from an EMBL/GenBank/DDBJ whole genome shotgun (WGS) entry which is preliminary data.</text>
</comment>
<evidence type="ECO:0000313" key="4">
    <source>
        <dbReference type="Proteomes" id="UP001501666"/>
    </source>
</evidence>
<comment type="similarity">
    <text evidence="1">Belongs to the NAD(P)-dependent epimerase/dehydratase family.</text>
</comment>
<gene>
    <name evidence="3" type="ORF">GCM10010412_098330</name>
</gene>
<dbReference type="EMBL" id="BAAATE010000063">
    <property type="protein sequence ID" value="GAA2700921.1"/>
    <property type="molecule type" value="Genomic_DNA"/>
</dbReference>
<evidence type="ECO:0000313" key="3">
    <source>
        <dbReference type="EMBL" id="GAA2700921.1"/>
    </source>
</evidence>
<dbReference type="RefSeq" id="WP_346157769.1">
    <property type="nucleotide sequence ID" value="NZ_BAAATE010000063.1"/>
</dbReference>
<reference evidence="4" key="1">
    <citation type="journal article" date="2019" name="Int. J. Syst. Evol. Microbiol.">
        <title>The Global Catalogue of Microorganisms (GCM) 10K type strain sequencing project: providing services to taxonomists for standard genome sequencing and annotation.</title>
        <authorList>
            <consortium name="The Broad Institute Genomics Platform"/>
            <consortium name="The Broad Institute Genome Sequencing Center for Infectious Disease"/>
            <person name="Wu L."/>
            <person name="Ma J."/>
        </authorList>
    </citation>
    <scope>NUCLEOTIDE SEQUENCE [LARGE SCALE GENOMIC DNA]</scope>
    <source>
        <strain evidence="4">JCM 6835</strain>
    </source>
</reference>
<protein>
    <submittedName>
        <fullName evidence="3">NAD-dependent epimerase/dehydratase family protein</fullName>
    </submittedName>
</protein>
<dbReference type="InterPro" id="IPR001509">
    <property type="entry name" value="Epimerase_deHydtase"/>
</dbReference>
<dbReference type="SUPFAM" id="SSF51735">
    <property type="entry name" value="NAD(P)-binding Rossmann-fold domains"/>
    <property type="match status" value="1"/>
</dbReference>